<name>A0A5B6VK56_9ROSI</name>
<comment type="caution">
    <text evidence="2">The sequence shown here is derived from an EMBL/GenBank/DDBJ whole genome shotgun (WGS) entry which is preliminary data.</text>
</comment>
<dbReference type="Pfam" id="PF13456">
    <property type="entry name" value="RVT_3"/>
    <property type="match status" value="1"/>
</dbReference>
<gene>
    <name evidence="2" type="ORF">EPI10_015269</name>
</gene>
<protein>
    <submittedName>
        <fullName evidence="2">Glycine, alanine and asparagine-rich protein-like</fullName>
    </submittedName>
</protein>
<feature type="domain" description="RNase H type-1" evidence="1">
    <location>
        <begin position="171"/>
        <end position="259"/>
    </location>
</feature>
<reference evidence="2" key="1">
    <citation type="submission" date="2019-08" db="EMBL/GenBank/DDBJ databases">
        <authorList>
            <person name="Liu F."/>
        </authorList>
    </citation>
    <scope>NUCLEOTIDE SEQUENCE [LARGE SCALE GENOMIC DNA]</scope>
    <source>
        <strain evidence="2">PA1801</strain>
        <tissue evidence="2">Leaf</tissue>
    </source>
</reference>
<evidence type="ECO:0000313" key="2">
    <source>
        <dbReference type="EMBL" id="KAA3469486.1"/>
    </source>
</evidence>
<evidence type="ECO:0000313" key="3">
    <source>
        <dbReference type="Proteomes" id="UP000325315"/>
    </source>
</evidence>
<dbReference type="AlphaFoldDB" id="A0A5B6VK56"/>
<dbReference type="CDD" id="cd06222">
    <property type="entry name" value="RNase_H_like"/>
    <property type="match status" value="1"/>
</dbReference>
<sequence>MGSSLGSYPSYTWKSTWAAKGLLQMGLGWRHSPLRRIGVYGEENQRESSRSEVGTIFCYKNQIFCNYIPNFYNLYNRRLVGSLVFPKCSNGPESLELSFCDCFTAKEVWEELNIHWPQEISDFLFQDWLYYMFFTFSNRVCKVMELVRKIQAYIKEIDALRLKAPFLKPCLGIVVRNLRGYVIVSTTIINQNIPTGFTVEALACLQVVCLAIDLGFQDVLVEGDAPTVVKKLQNNSPDSSCISAYITNLKDLSKNFRKCL</sequence>
<accession>A0A5B6VK56</accession>
<dbReference type="InterPro" id="IPR044730">
    <property type="entry name" value="RNase_H-like_dom_plant"/>
</dbReference>
<dbReference type="EMBL" id="SMMG02000006">
    <property type="protein sequence ID" value="KAA3469486.1"/>
    <property type="molecule type" value="Genomic_DNA"/>
</dbReference>
<dbReference type="InterPro" id="IPR002156">
    <property type="entry name" value="RNaseH_domain"/>
</dbReference>
<organism evidence="2 3">
    <name type="scientific">Gossypium australe</name>
    <dbReference type="NCBI Taxonomy" id="47621"/>
    <lineage>
        <taxon>Eukaryota</taxon>
        <taxon>Viridiplantae</taxon>
        <taxon>Streptophyta</taxon>
        <taxon>Embryophyta</taxon>
        <taxon>Tracheophyta</taxon>
        <taxon>Spermatophyta</taxon>
        <taxon>Magnoliopsida</taxon>
        <taxon>eudicotyledons</taxon>
        <taxon>Gunneridae</taxon>
        <taxon>Pentapetalae</taxon>
        <taxon>rosids</taxon>
        <taxon>malvids</taxon>
        <taxon>Malvales</taxon>
        <taxon>Malvaceae</taxon>
        <taxon>Malvoideae</taxon>
        <taxon>Gossypium</taxon>
    </lineage>
</organism>
<keyword evidence="3" id="KW-1185">Reference proteome</keyword>
<proteinExistence type="predicted"/>
<dbReference type="GO" id="GO:0004523">
    <property type="term" value="F:RNA-DNA hybrid ribonuclease activity"/>
    <property type="evidence" value="ECO:0007669"/>
    <property type="project" value="InterPro"/>
</dbReference>
<dbReference type="Proteomes" id="UP000325315">
    <property type="component" value="Unassembled WGS sequence"/>
</dbReference>
<dbReference type="GO" id="GO:0003676">
    <property type="term" value="F:nucleic acid binding"/>
    <property type="evidence" value="ECO:0007669"/>
    <property type="project" value="InterPro"/>
</dbReference>
<evidence type="ECO:0000259" key="1">
    <source>
        <dbReference type="Pfam" id="PF13456"/>
    </source>
</evidence>